<feature type="compositionally biased region" description="Polar residues" evidence="1">
    <location>
        <begin position="421"/>
        <end position="430"/>
    </location>
</feature>
<feature type="compositionally biased region" description="Basic and acidic residues" evidence="1">
    <location>
        <begin position="7"/>
        <end position="22"/>
    </location>
</feature>
<dbReference type="Proteomes" id="UP001066276">
    <property type="component" value="Chromosome 8"/>
</dbReference>
<keyword evidence="3" id="KW-1185">Reference proteome</keyword>
<feature type="compositionally biased region" description="Basic and acidic residues" evidence="1">
    <location>
        <begin position="410"/>
        <end position="420"/>
    </location>
</feature>
<evidence type="ECO:0000313" key="2">
    <source>
        <dbReference type="EMBL" id="KAJ1112129.1"/>
    </source>
</evidence>
<name>A0AAV7NBS7_PLEWA</name>
<gene>
    <name evidence="2" type="ORF">NDU88_000397</name>
</gene>
<feature type="region of interest" description="Disordered" evidence="1">
    <location>
        <begin position="1"/>
        <end position="64"/>
    </location>
</feature>
<organism evidence="2 3">
    <name type="scientific">Pleurodeles waltl</name>
    <name type="common">Iberian ribbed newt</name>
    <dbReference type="NCBI Taxonomy" id="8319"/>
    <lineage>
        <taxon>Eukaryota</taxon>
        <taxon>Metazoa</taxon>
        <taxon>Chordata</taxon>
        <taxon>Craniata</taxon>
        <taxon>Vertebrata</taxon>
        <taxon>Euteleostomi</taxon>
        <taxon>Amphibia</taxon>
        <taxon>Batrachia</taxon>
        <taxon>Caudata</taxon>
        <taxon>Salamandroidea</taxon>
        <taxon>Salamandridae</taxon>
        <taxon>Pleurodelinae</taxon>
        <taxon>Pleurodeles</taxon>
    </lineage>
</organism>
<sequence>MPQPLLGREDRRWEPERWRPIAETRTAGPWEHTSEPPRFRRSVANPERDTSRPGGAEARSAPGPCINRMCPWDQAYYPVAMVKFQWRGEEEPLKVGVLPHLAEDIIIATDYTAFLRLLSKAGEEHMMKKWWEEVPYDTEVAEPLPSKPQLSKQQKRLQKRQHWEENHGNTKTPGVMGKVYTVAGDFRQSQREDPSLKNAWAKALSNKEAGEKRNRQLRRALPRKTPQPLFRRADRRWEPERWRPVAETRTAGPGEHTSEPPHFRRSVANPGTGVLDGECSRLSGDAAPRAEWRCSRGRANSVSSYHDDRGAGVSKTRLDFWDEKAVESDDGVAQREDGGERERVGAERSPNKDDPEQPSEETKNPDANDRRNKEPSKDALRTCHVPGGTWLSKEARPKIFASQAGNTKGTKREYGLRENQHTVTPIRTLK</sequence>
<reference evidence="2" key="1">
    <citation type="journal article" date="2022" name="bioRxiv">
        <title>Sequencing and chromosome-scale assembly of the giantPleurodeles waltlgenome.</title>
        <authorList>
            <person name="Brown T."/>
            <person name="Elewa A."/>
            <person name="Iarovenko S."/>
            <person name="Subramanian E."/>
            <person name="Araus A.J."/>
            <person name="Petzold A."/>
            <person name="Susuki M."/>
            <person name="Suzuki K.-i.T."/>
            <person name="Hayashi T."/>
            <person name="Toyoda A."/>
            <person name="Oliveira C."/>
            <person name="Osipova E."/>
            <person name="Leigh N.D."/>
            <person name="Simon A."/>
            <person name="Yun M.H."/>
        </authorList>
    </citation>
    <scope>NUCLEOTIDE SEQUENCE</scope>
    <source>
        <strain evidence="2">20211129_DDA</strain>
        <tissue evidence="2">Liver</tissue>
    </source>
</reference>
<protein>
    <submittedName>
        <fullName evidence="2">Uncharacterized protein</fullName>
    </submittedName>
</protein>
<comment type="caution">
    <text evidence="2">The sequence shown here is derived from an EMBL/GenBank/DDBJ whole genome shotgun (WGS) entry which is preliminary data.</text>
</comment>
<evidence type="ECO:0000313" key="3">
    <source>
        <dbReference type="Proteomes" id="UP001066276"/>
    </source>
</evidence>
<accession>A0AAV7NBS7</accession>
<feature type="region of interest" description="Disordered" evidence="1">
    <location>
        <begin position="203"/>
        <end position="430"/>
    </location>
</feature>
<dbReference type="EMBL" id="JANPWB010000012">
    <property type="protein sequence ID" value="KAJ1112129.1"/>
    <property type="molecule type" value="Genomic_DNA"/>
</dbReference>
<evidence type="ECO:0000256" key="1">
    <source>
        <dbReference type="SAM" id="MobiDB-lite"/>
    </source>
</evidence>
<feature type="compositionally biased region" description="Basic and acidic residues" evidence="1">
    <location>
        <begin position="231"/>
        <end position="246"/>
    </location>
</feature>
<proteinExistence type="predicted"/>
<dbReference type="AlphaFoldDB" id="A0AAV7NBS7"/>
<feature type="compositionally biased region" description="Basic and acidic residues" evidence="1">
    <location>
        <begin position="305"/>
        <end position="381"/>
    </location>
</feature>